<dbReference type="EMBL" id="GGMS01001208">
    <property type="protein sequence ID" value="MBY70411.1"/>
    <property type="molecule type" value="Transcribed_RNA"/>
</dbReference>
<dbReference type="GO" id="GO:0005634">
    <property type="term" value="C:nucleus"/>
    <property type="evidence" value="ECO:0007669"/>
    <property type="project" value="TreeGrafter"/>
</dbReference>
<dbReference type="InterPro" id="IPR051247">
    <property type="entry name" value="RLC_Component"/>
</dbReference>
<evidence type="ECO:0000256" key="1">
    <source>
        <dbReference type="ARBA" id="ARBA00022884"/>
    </source>
</evidence>
<dbReference type="PROSITE" id="PS50137">
    <property type="entry name" value="DS_RBD"/>
    <property type="match status" value="3"/>
</dbReference>
<proteinExistence type="predicted"/>
<evidence type="ECO:0000256" key="3">
    <source>
        <dbReference type="SAM" id="MobiDB-lite"/>
    </source>
</evidence>
<dbReference type="SUPFAM" id="SSF54768">
    <property type="entry name" value="dsRNA-binding domain-like"/>
    <property type="match status" value="2"/>
</dbReference>
<evidence type="ECO:0000313" key="5">
    <source>
        <dbReference type="EMBL" id="MBY70411.1"/>
    </source>
</evidence>
<dbReference type="OrthoDB" id="10056847at2759"/>
<evidence type="ECO:0000313" key="6">
    <source>
        <dbReference type="Proteomes" id="UP000694846"/>
    </source>
</evidence>
<dbReference type="PANTHER" id="PTHR46205">
    <property type="entry name" value="LOQUACIOUS, ISOFORM B"/>
    <property type="match status" value="1"/>
</dbReference>
<dbReference type="PANTHER" id="PTHR46205:SF3">
    <property type="entry name" value="LOQUACIOUS, ISOFORM B"/>
    <property type="match status" value="1"/>
</dbReference>
<dbReference type="GO" id="GO:0005737">
    <property type="term" value="C:cytoplasm"/>
    <property type="evidence" value="ECO:0007669"/>
    <property type="project" value="TreeGrafter"/>
</dbReference>
<dbReference type="GO" id="GO:0070578">
    <property type="term" value="C:RISC-loading complex"/>
    <property type="evidence" value="ECO:0007669"/>
    <property type="project" value="TreeGrafter"/>
</dbReference>
<feature type="domain" description="DRBM" evidence="4">
    <location>
        <begin position="269"/>
        <end position="339"/>
    </location>
</feature>
<dbReference type="GO" id="GO:0030422">
    <property type="term" value="P:siRNA processing"/>
    <property type="evidence" value="ECO:0007669"/>
    <property type="project" value="TreeGrafter"/>
</dbReference>
<keyword evidence="6" id="KW-1185">Reference proteome</keyword>
<dbReference type="InterPro" id="IPR014720">
    <property type="entry name" value="dsRBD_dom"/>
</dbReference>
<feature type="region of interest" description="Disordered" evidence="3">
    <location>
        <begin position="46"/>
        <end position="65"/>
    </location>
</feature>
<feature type="domain" description="DRBM" evidence="4">
    <location>
        <begin position="136"/>
        <end position="210"/>
    </location>
</feature>
<keyword evidence="1 2" id="KW-0694">RNA-binding</keyword>
<dbReference type="Pfam" id="PF00035">
    <property type="entry name" value="dsrm"/>
    <property type="match status" value="1"/>
</dbReference>
<dbReference type="Proteomes" id="UP000694846">
    <property type="component" value="Unplaced"/>
</dbReference>
<dbReference type="AlphaFoldDB" id="A0A2S2PY95"/>
<organism evidence="5">
    <name type="scientific">Sipha flava</name>
    <name type="common">yellow sugarcane aphid</name>
    <dbReference type="NCBI Taxonomy" id="143950"/>
    <lineage>
        <taxon>Eukaryota</taxon>
        <taxon>Metazoa</taxon>
        <taxon>Ecdysozoa</taxon>
        <taxon>Arthropoda</taxon>
        <taxon>Hexapoda</taxon>
        <taxon>Insecta</taxon>
        <taxon>Pterygota</taxon>
        <taxon>Neoptera</taxon>
        <taxon>Paraneoptera</taxon>
        <taxon>Hemiptera</taxon>
        <taxon>Sternorrhyncha</taxon>
        <taxon>Aphidomorpha</taxon>
        <taxon>Aphidoidea</taxon>
        <taxon>Aphididae</taxon>
        <taxon>Sipha</taxon>
    </lineage>
</organism>
<name>A0A2S2PY95_9HEMI</name>
<dbReference type="GO" id="GO:0003725">
    <property type="term" value="F:double-stranded RNA binding"/>
    <property type="evidence" value="ECO:0007669"/>
    <property type="project" value="TreeGrafter"/>
</dbReference>
<sequence length="519" mass="59615">MEKSYAQLHSVKESDKYYCEQEKTYNTEKSIPNEYNFLKIDKKSQSQKWLQKNNSPNSSYEYSKHNYHTKNHQILKWYRKKPYTKINYFKTRSNLQESSNSKNHNYQKDLKYLSGNKKFDNEGHQIMAVTTQSKKTPMTLLNDWAMLGDGSKNNKRIAVSYELISIEGSIHKPTFMYECRVLKNIVIGKGQSKKEAKQNSAAEMLKSLLKIRFTPNNYKAITSTTTTNNLVVNTNEIANSTKSLQNIDENEKKQSSNIKTVQIYSCLMNPIGALQEFCIAHKWILPTYNTQQILPCNSNYKKSYRVICNVFFLQTEGYGSTKQEAKHNSASLMNKKIHDIGENKLNEIIFSKNNNILPIMIHEDSSATNEENKIPIWNTAQMFRTYFKIAANTTTTNAHDEISTQSNNSNNSNNVTPQEHELELEKLIIEFNSDSNAAVKQLEFLGKQLSFMISFVIVDQIKSDNDQDKKFTILLQVTTKPVIVTTVTGSSIEEALEKAAKSILITMKSIMLFTTSIHF</sequence>
<accession>A0A2S2PY95</accession>
<dbReference type="GO" id="GO:0016442">
    <property type="term" value="C:RISC complex"/>
    <property type="evidence" value="ECO:0007669"/>
    <property type="project" value="TreeGrafter"/>
</dbReference>
<dbReference type="GO" id="GO:0035197">
    <property type="term" value="F:siRNA binding"/>
    <property type="evidence" value="ECO:0007669"/>
    <property type="project" value="TreeGrafter"/>
</dbReference>
<dbReference type="Gene3D" id="3.30.160.20">
    <property type="match status" value="3"/>
</dbReference>
<gene>
    <name evidence="5" type="primary">tarbp2</name>
    <name evidence="7" type="synonym">LOC112688991</name>
    <name evidence="5" type="ORF">g.152686</name>
</gene>
<evidence type="ECO:0000259" key="4">
    <source>
        <dbReference type="PROSITE" id="PS50137"/>
    </source>
</evidence>
<evidence type="ECO:0000313" key="7">
    <source>
        <dbReference type="RefSeq" id="XP_025418250.1"/>
    </source>
</evidence>
<feature type="compositionally biased region" description="Polar residues" evidence="3">
    <location>
        <begin position="46"/>
        <end position="61"/>
    </location>
</feature>
<evidence type="ECO:0000256" key="2">
    <source>
        <dbReference type="PROSITE-ProRule" id="PRU00266"/>
    </source>
</evidence>
<feature type="domain" description="DRBM" evidence="4">
    <location>
        <begin position="437"/>
        <end position="509"/>
    </location>
</feature>
<dbReference type="GO" id="GO:0070920">
    <property type="term" value="P:regulation of regulatory ncRNA processing"/>
    <property type="evidence" value="ECO:0007669"/>
    <property type="project" value="TreeGrafter"/>
</dbReference>
<dbReference type="SMART" id="SM00358">
    <property type="entry name" value="DSRM"/>
    <property type="match status" value="3"/>
</dbReference>
<protein>
    <submittedName>
        <fullName evidence="5 7">RISC-loading complex subunit tarbp2</fullName>
    </submittedName>
</protein>
<dbReference type="RefSeq" id="XP_025418250.1">
    <property type="nucleotide sequence ID" value="XM_025562465.1"/>
</dbReference>
<reference evidence="5" key="1">
    <citation type="submission" date="2018-04" db="EMBL/GenBank/DDBJ databases">
        <title>Transcriptome assembly of Sipha flava.</title>
        <authorList>
            <person name="Scully E.D."/>
            <person name="Geib S.M."/>
            <person name="Palmer N.A."/>
            <person name="Koch K."/>
            <person name="Bradshaw J."/>
            <person name="Heng-Moss T."/>
            <person name="Sarath G."/>
        </authorList>
    </citation>
    <scope>NUCLEOTIDE SEQUENCE</scope>
</reference>
<reference evidence="7" key="2">
    <citation type="submission" date="2025-04" db="UniProtKB">
        <authorList>
            <consortium name="RefSeq"/>
        </authorList>
    </citation>
    <scope>IDENTIFICATION</scope>
    <source>
        <tissue evidence="7">Whole body</tissue>
    </source>
</reference>